<dbReference type="Proteomes" id="UP000596202">
    <property type="component" value="Chromosome"/>
</dbReference>
<sequence>MHIRFFLIVFILSQGIYAQHKKSYIFFETNQPIEVKFFAQMQSKNDEVKPIERNLFSFNNQNVFFVEVNNKWIKIDLRKYEADQFFNIKLDLNVESKGTVYKYKRGDEIRIEDNCKDEKCDIVVIEFPKIISSENQYQTTINTVFSKYIFDSLF</sequence>
<dbReference type="OrthoDB" id="9943854at2"/>
<dbReference type="RefSeq" id="WP_002991788.1">
    <property type="nucleotide sequence ID" value="NZ_CP068108.1"/>
</dbReference>
<reference evidence="1 2" key="1">
    <citation type="submission" date="2021-01" db="EMBL/GenBank/DDBJ databases">
        <title>FDA dAtabase for Regulatory Grade micrObial Sequences (FDA-ARGOS): Supporting development and validation of Infectious Disease Dx tests.</title>
        <authorList>
            <person name="Sproer C."/>
            <person name="Gronow S."/>
            <person name="Severitt S."/>
            <person name="Schroder I."/>
            <person name="Tallon L."/>
            <person name="Sadzewicz L."/>
            <person name="Zhao X."/>
            <person name="Boylan J."/>
            <person name="Ott S."/>
            <person name="Bowen H."/>
            <person name="Vavikolanu K."/>
            <person name="Mehta A."/>
            <person name="Aluvathingal J."/>
            <person name="Nadendla S."/>
            <person name="Lowell S."/>
            <person name="Myers T."/>
            <person name="Yan Y."/>
            <person name="Sichtig H."/>
        </authorList>
    </citation>
    <scope>NUCLEOTIDE SEQUENCE [LARGE SCALE GENOMIC DNA]</scope>
    <source>
        <strain evidence="1 2">FDAARGOS_1131</strain>
    </source>
</reference>
<proteinExistence type="predicted"/>
<evidence type="ECO:0000313" key="1">
    <source>
        <dbReference type="EMBL" id="QQU01328.1"/>
    </source>
</evidence>
<gene>
    <name evidence="1" type="ORF">I6I88_06175</name>
</gene>
<organism evidence="1 2">
    <name type="scientific">Myroides odoratus</name>
    <name type="common">Flavobacterium odoratum</name>
    <dbReference type="NCBI Taxonomy" id="256"/>
    <lineage>
        <taxon>Bacteria</taxon>
        <taxon>Pseudomonadati</taxon>
        <taxon>Bacteroidota</taxon>
        <taxon>Flavobacteriia</taxon>
        <taxon>Flavobacteriales</taxon>
        <taxon>Flavobacteriaceae</taxon>
        <taxon>Myroides</taxon>
    </lineage>
</organism>
<protein>
    <submittedName>
        <fullName evidence="1">Uncharacterized protein</fullName>
    </submittedName>
</protein>
<dbReference type="GeneID" id="93527233"/>
<accession>A0A9Q6Z3N5</accession>
<dbReference type="EMBL" id="CP068108">
    <property type="protein sequence ID" value="QQU01328.1"/>
    <property type="molecule type" value="Genomic_DNA"/>
</dbReference>
<name>A0A9Q6Z3N5_MYROD</name>
<evidence type="ECO:0000313" key="2">
    <source>
        <dbReference type="Proteomes" id="UP000596202"/>
    </source>
</evidence>
<dbReference type="AlphaFoldDB" id="A0A9Q6Z3N5"/>